<proteinExistence type="predicted"/>
<dbReference type="PROSITE" id="PS50893">
    <property type="entry name" value="ABC_TRANSPORTER_2"/>
    <property type="match status" value="1"/>
</dbReference>
<dbReference type="PROSITE" id="PS50929">
    <property type="entry name" value="ABC_TM1F"/>
    <property type="match status" value="1"/>
</dbReference>
<dbReference type="SUPFAM" id="SSF90123">
    <property type="entry name" value="ABC transporter transmembrane region"/>
    <property type="match status" value="1"/>
</dbReference>
<dbReference type="Proteomes" id="UP000250358">
    <property type="component" value="Unassembled WGS sequence"/>
</dbReference>
<organism evidence="13 14">
    <name type="scientific">Brevundimonas diminuta</name>
    <name type="common">Pseudomonas diminuta</name>
    <dbReference type="NCBI Taxonomy" id="293"/>
    <lineage>
        <taxon>Bacteria</taxon>
        <taxon>Pseudomonadati</taxon>
        <taxon>Pseudomonadota</taxon>
        <taxon>Alphaproteobacteria</taxon>
        <taxon>Caulobacterales</taxon>
        <taxon>Caulobacteraceae</taxon>
        <taxon>Brevundimonas</taxon>
    </lineage>
</organism>
<dbReference type="GO" id="GO:0140359">
    <property type="term" value="F:ABC-type transporter activity"/>
    <property type="evidence" value="ECO:0007669"/>
    <property type="project" value="InterPro"/>
</dbReference>
<dbReference type="GO" id="GO:0005524">
    <property type="term" value="F:ATP binding"/>
    <property type="evidence" value="ECO:0007669"/>
    <property type="project" value="UniProtKB-KW"/>
</dbReference>
<dbReference type="PANTHER" id="PTHR24221">
    <property type="entry name" value="ATP-BINDING CASSETTE SUB-FAMILY B"/>
    <property type="match status" value="1"/>
</dbReference>
<dbReference type="GO" id="GO:0005886">
    <property type="term" value="C:plasma membrane"/>
    <property type="evidence" value="ECO:0007669"/>
    <property type="project" value="UniProtKB-SubCell"/>
</dbReference>
<dbReference type="Pfam" id="PF00005">
    <property type="entry name" value="ABC_tran"/>
    <property type="match status" value="1"/>
</dbReference>
<dbReference type="AlphaFoldDB" id="A0A2X1AWX2"/>
<comment type="subcellular location">
    <subcellularLocation>
        <location evidence="1">Cell membrane</location>
        <topology evidence="1">Multi-pass membrane protein</topology>
    </subcellularLocation>
</comment>
<dbReference type="EMBL" id="UAQM01000002">
    <property type="protein sequence ID" value="SPU43084.1"/>
    <property type="molecule type" value="Genomic_DNA"/>
</dbReference>
<evidence type="ECO:0000256" key="10">
    <source>
        <dbReference type="SAM" id="Phobius"/>
    </source>
</evidence>
<evidence type="ECO:0000256" key="6">
    <source>
        <dbReference type="ARBA" id="ARBA00022840"/>
    </source>
</evidence>
<keyword evidence="8 10" id="KW-0472">Membrane</keyword>
<dbReference type="InterPro" id="IPR003593">
    <property type="entry name" value="AAA+_ATPase"/>
</dbReference>
<feature type="compositionally biased region" description="Low complexity" evidence="9">
    <location>
        <begin position="731"/>
        <end position="741"/>
    </location>
</feature>
<evidence type="ECO:0000256" key="2">
    <source>
        <dbReference type="ARBA" id="ARBA00022448"/>
    </source>
</evidence>
<keyword evidence="7 10" id="KW-1133">Transmembrane helix</keyword>
<gene>
    <name evidence="13" type="primary">apxIB_1</name>
    <name evidence="13" type="ORF">NCTC11165_01025</name>
</gene>
<evidence type="ECO:0000313" key="13">
    <source>
        <dbReference type="EMBL" id="SPU43084.1"/>
    </source>
</evidence>
<dbReference type="FunFam" id="3.40.50.300:FF:000299">
    <property type="entry name" value="ABC transporter ATP-binding protein/permease"/>
    <property type="match status" value="1"/>
</dbReference>
<protein>
    <submittedName>
        <fullName evidence="13">RTX-I toxin determinant B</fullName>
    </submittedName>
</protein>
<dbReference type="SMART" id="SM00382">
    <property type="entry name" value="AAA"/>
    <property type="match status" value="1"/>
</dbReference>
<dbReference type="InterPro" id="IPR003439">
    <property type="entry name" value="ABC_transporter-like_ATP-bd"/>
</dbReference>
<evidence type="ECO:0000313" key="14">
    <source>
        <dbReference type="Proteomes" id="UP000250358"/>
    </source>
</evidence>
<evidence type="ECO:0000256" key="5">
    <source>
        <dbReference type="ARBA" id="ARBA00022741"/>
    </source>
</evidence>
<dbReference type="NCBIfam" id="TIGR03375">
    <property type="entry name" value="type_I_sec_LssB"/>
    <property type="match status" value="1"/>
</dbReference>
<dbReference type="Pfam" id="PF00664">
    <property type="entry name" value="ABC_membrane"/>
    <property type="match status" value="1"/>
</dbReference>
<feature type="region of interest" description="Disordered" evidence="9">
    <location>
        <begin position="729"/>
        <end position="759"/>
    </location>
</feature>
<dbReference type="Gene3D" id="3.90.70.10">
    <property type="entry name" value="Cysteine proteinases"/>
    <property type="match status" value="1"/>
</dbReference>
<evidence type="ECO:0000256" key="1">
    <source>
        <dbReference type="ARBA" id="ARBA00004651"/>
    </source>
</evidence>
<dbReference type="GO" id="GO:0034040">
    <property type="term" value="F:ATPase-coupled lipid transmembrane transporter activity"/>
    <property type="evidence" value="ECO:0007669"/>
    <property type="project" value="TreeGrafter"/>
</dbReference>
<keyword evidence="3" id="KW-1003">Cell membrane</keyword>
<dbReference type="Gene3D" id="3.40.50.300">
    <property type="entry name" value="P-loop containing nucleotide triphosphate hydrolases"/>
    <property type="match status" value="1"/>
</dbReference>
<evidence type="ECO:0000256" key="4">
    <source>
        <dbReference type="ARBA" id="ARBA00022692"/>
    </source>
</evidence>
<keyword evidence="4 10" id="KW-0812">Transmembrane</keyword>
<dbReference type="InterPro" id="IPR017750">
    <property type="entry name" value="ATPase_T1SS"/>
</dbReference>
<dbReference type="InterPro" id="IPR011527">
    <property type="entry name" value="ABC1_TM_dom"/>
</dbReference>
<name>A0A2X1AWX2_BREDI</name>
<evidence type="ECO:0000256" key="7">
    <source>
        <dbReference type="ARBA" id="ARBA00022989"/>
    </source>
</evidence>
<feature type="transmembrane region" description="Helical" evidence="10">
    <location>
        <begin position="186"/>
        <end position="211"/>
    </location>
</feature>
<dbReference type="InterPro" id="IPR036640">
    <property type="entry name" value="ABC1_TM_sf"/>
</dbReference>
<reference evidence="13 14" key="1">
    <citation type="submission" date="2018-06" db="EMBL/GenBank/DDBJ databases">
        <authorList>
            <consortium name="Pathogen Informatics"/>
            <person name="Doyle S."/>
        </authorList>
    </citation>
    <scope>NUCLEOTIDE SEQUENCE [LARGE SCALE GENOMIC DNA]</scope>
    <source>
        <strain evidence="13 14">NCTC11165</strain>
    </source>
</reference>
<feature type="domain" description="ABC transporter" evidence="11">
    <location>
        <begin position="501"/>
        <end position="735"/>
    </location>
</feature>
<dbReference type="InterPro" id="IPR039421">
    <property type="entry name" value="Type_1_exporter"/>
</dbReference>
<evidence type="ECO:0000256" key="3">
    <source>
        <dbReference type="ARBA" id="ARBA00022475"/>
    </source>
</evidence>
<dbReference type="Gene3D" id="1.20.1560.10">
    <property type="entry name" value="ABC transporter type 1, transmembrane domain"/>
    <property type="match status" value="1"/>
</dbReference>
<keyword evidence="2" id="KW-0813">Transport</keyword>
<keyword evidence="5" id="KW-0547">Nucleotide-binding</keyword>
<dbReference type="CDD" id="cd18587">
    <property type="entry name" value="ABC_6TM_LapB_like"/>
    <property type="match status" value="1"/>
</dbReference>
<dbReference type="InterPro" id="IPR027417">
    <property type="entry name" value="P-loop_NTPase"/>
</dbReference>
<keyword evidence="6" id="KW-0067">ATP-binding</keyword>
<evidence type="ECO:0000256" key="8">
    <source>
        <dbReference type="ARBA" id="ARBA00023136"/>
    </source>
</evidence>
<evidence type="ECO:0000259" key="11">
    <source>
        <dbReference type="PROSITE" id="PS50893"/>
    </source>
</evidence>
<dbReference type="SUPFAM" id="SSF52540">
    <property type="entry name" value="P-loop containing nucleoside triphosphate hydrolases"/>
    <property type="match status" value="1"/>
</dbReference>
<evidence type="ECO:0000259" key="12">
    <source>
        <dbReference type="PROSITE" id="PS50929"/>
    </source>
</evidence>
<dbReference type="GO" id="GO:0016887">
    <property type="term" value="F:ATP hydrolysis activity"/>
    <property type="evidence" value="ECO:0007669"/>
    <property type="project" value="InterPro"/>
</dbReference>
<dbReference type="PANTHER" id="PTHR24221:SF248">
    <property type="entry name" value="ABC TRANSPORTER TRANSMEMBRANE REGION"/>
    <property type="match status" value="1"/>
</dbReference>
<accession>A0A2X1AWX2</accession>
<evidence type="ECO:0000256" key="9">
    <source>
        <dbReference type="SAM" id="MobiDB-lite"/>
    </source>
</evidence>
<sequence length="759" mass="83447">MNEKRHPKMSVAIDEIGAGTAMPDSFSIPAPDDKLLLAWREAILVMAAHFQLNVSSEHVRLVSDWSEGSSIEERARAMARQAGLSFHKARPELSDLNAWRLPVAIQLDGGEVAVVTSMGADGLTLIMSGDECAEVTHSEASLQPHVRFMAMLRPLQAARDVRIDDYIAPVEKNWLRNLVLVDWRPYGHILVASLITNLMALAGVLFSMQVYDRVVPAQSMPTLYVLSAGVLLSLIFAWVMRDARMRITDVLGKRADLRISDRVFGHALRVRNSARPKSTGTFISQIRELEPVRDMLTSTTIAAAADLPFFLLFCLIFWLIAGWLVVVPVVAFLLLIIPSLLAQRRLRDLAQTGMRESALRNAMLVEAVQGIEDIKVLQAEQRFQNQWNHYNAVNADSGLKLRDLLNRLNNWMQTVQGAAFAVVIFFGVPHVMAGQMSTGVLVAASILVSRMLAPLSSITTVLNRWQQAKIAAQSLDQLMKLPVDNPQESTRVHRPAVYGYYALNDATFSYDGETPALKISSLKIEPGERIAVLGRNGAGKSTLLQALSGLMQPVGGSVLIDNVEMSHIDPSDIRRDIGWLSQNARLFHGTLRENLKLGAPLADDERVLSALRTVGALNYVQRLPLGLDHALQEGGLGLSGGQRQGLLLARLLVREPRVLLLDEPTTAMDEATERHVVAGLRQLSREHTLVIATHRLSALDAVERVIVVDGGAIVMDGPKNAVLARLRENEPAAPERPASAAKTRLVVRPRTRVDEGKTS</sequence>
<feature type="domain" description="ABC transmembrane type-1" evidence="12">
    <location>
        <begin position="189"/>
        <end position="467"/>
    </location>
</feature>
<feature type="transmembrane region" description="Helical" evidence="10">
    <location>
        <begin position="223"/>
        <end position="240"/>
    </location>
</feature>